<dbReference type="Proteomes" id="UP001597119">
    <property type="component" value="Unassembled WGS sequence"/>
</dbReference>
<proteinExistence type="predicted"/>
<evidence type="ECO:0000313" key="3">
    <source>
        <dbReference type="EMBL" id="MFD1585815.1"/>
    </source>
</evidence>
<keyword evidence="1" id="KW-0812">Transmembrane</keyword>
<accession>A0ABD6C719</accession>
<comment type="caution">
    <text evidence="3">The sequence shown here is derived from an EMBL/GenBank/DDBJ whole genome shotgun (WGS) entry which is preliminary data.</text>
</comment>
<keyword evidence="1" id="KW-1133">Transmembrane helix</keyword>
<sequence length="110" mass="11627">MVSVADVVGLLVILGVNTTIAALATRFFRVRLNTGWGSALYTALLLPLPLVAVVLVLGGIGLGPNLGTANAVLGVTIVLPMALGIAFDFFWMPAPDEVDVPDRTRQQRTR</sequence>
<evidence type="ECO:0000313" key="4">
    <source>
        <dbReference type="Proteomes" id="UP001597119"/>
    </source>
</evidence>
<dbReference type="EMBL" id="JBHUDJ010000001">
    <property type="protein sequence ID" value="MFD1585815.1"/>
    <property type="molecule type" value="Genomic_DNA"/>
</dbReference>
<evidence type="ECO:0000259" key="2">
    <source>
        <dbReference type="Pfam" id="PF25953"/>
    </source>
</evidence>
<dbReference type="RefSeq" id="WP_247377067.1">
    <property type="nucleotide sequence ID" value="NZ_JALLGV010000003.1"/>
</dbReference>
<feature type="transmembrane region" description="Helical" evidence="1">
    <location>
        <begin position="40"/>
        <end position="60"/>
    </location>
</feature>
<feature type="domain" description="DUF7991" evidence="2">
    <location>
        <begin position="1"/>
        <end position="104"/>
    </location>
</feature>
<feature type="transmembrane region" description="Helical" evidence="1">
    <location>
        <begin position="7"/>
        <end position="28"/>
    </location>
</feature>
<reference evidence="3 4" key="1">
    <citation type="journal article" date="2019" name="Int. J. Syst. Evol. Microbiol.">
        <title>The Global Catalogue of Microorganisms (GCM) 10K type strain sequencing project: providing services to taxonomists for standard genome sequencing and annotation.</title>
        <authorList>
            <consortium name="The Broad Institute Genomics Platform"/>
            <consortium name="The Broad Institute Genome Sequencing Center for Infectious Disease"/>
            <person name="Wu L."/>
            <person name="Ma J."/>
        </authorList>
    </citation>
    <scope>NUCLEOTIDE SEQUENCE [LARGE SCALE GENOMIC DNA]</scope>
    <source>
        <strain evidence="3 4">CGMCC 1.12125</strain>
    </source>
</reference>
<dbReference type="Pfam" id="PF25953">
    <property type="entry name" value="DUF7991"/>
    <property type="match status" value="1"/>
</dbReference>
<name>A0ABD6C719_9EURY</name>
<keyword evidence="4" id="KW-1185">Reference proteome</keyword>
<dbReference type="InterPro" id="IPR058304">
    <property type="entry name" value="DUF7991"/>
</dbReference>
<gene>
    <name evidence="3" type="ORF">ACFR9U_02380</name>
</gene>
<protein>
    <recommendedName>
        <fullName evidence="2">DUF7991 domain-containing protein</fullName>
    </recommendedName>
</protein>
<dbReference type="AlphaFoldDB" id="A0ABD6C719"/>
<organism evidence="3 4">
    <name type="scientific">Halorientalis brevis</name>
    <dbReference type="NCBI Taxonomy" id="1126241"/>
    <lineage>
        <taxon>Archaea</taxon>
        <taxon>Methanobacteriati</taxon>
        <taxon>Methanobacteriota</taxon>
        <taxon>Stenosarchaea group</taxon>
        <taxon>Halobacteria</taxon>
        <taxon>Halobacteriales</taxon>
        <taxon>Haloarculaceae</taxon>
        <taxon>Halorientalis</taxon>
    </lineage>
</organism>
<keyword evidence="1" id="KW-0472">Membrane</keyword>
<evidence type="ECO:0000256" key="1">
    <source>
        <dbReference type="SAM" id="Phobius"/>
    </source>
</evidence>
<feature type="transmembrane region" description="Helical" evidence="1">
    <location>
        <begin position="72"/>
        <end position="92"/>
    </location>
</feature>